<dbReference type="InterPro" id="IPR006683">
    <property type="entry name" value="Thioestr_dom"/>
</dbReference>
<dbReference type="GO" id="GO:0005829">
    <property type="term" value="C:cytosol"/>
    <property type="evidence" value="ECO:0007669"/>
    <property type="project" value="TreeGrafter"/>
</dbReference>
<keyword evidence="6" id="KW-1185">Reference proteome</keyword>
<dbReference type="InterPro" id="IPR040170">
    <property type="entry name" value="Cytosol_ACT"/>
</dbReference>
<dbReference type="SUPFAM" id="SSF54637">
    <property type="entry name" value="Thioesterase/thiol ester dehydrase-isomerase"/>
    <property type="match status" value="1"/>
</dbReference>
<accession>A0A2Z5UVJ7</accession>
<evidence type="ECO:0000259" key="4">
    <source>
        <dbReference type="PROSITE" id="PS51770"/>
    </source>
</evidence>
<feature type="domain" description="HotDog ACOT-type" evidence="4">
    <location>
        <begin position="5"/>
        <end position="121"/>
    </location>
</feature>
<dbReference type="Gene3D" id="3.10.129.10">
    <property type="entry name" value="Hotdog Thioesterase"/>
    <property type="match status" value="1"/>
</dbReference>
<dbReference type="InterPro" id="IPR033120">
    <property type="entry name" value="HOTDOG_ACOT"/>
</dbReference>
<dbReference type="GO" id="GO:0009062">
    <property type="term" value="P:fatty acid catabolic process"/>
    <property type="evidence" value="ECO:0007669"/>
    <property type="project" value="TreeGrafter"/>
</dbReference>
<evidence type="ECO:0000313" key="5">
    <source>
        <dbReference type="EMBL" id="BBB15646.1"/>
    </source>
</evidence>
<name>A0A2Z5UVJ7_9COXI</name>
<dbReference type="KEGG" id="rvi:RVIR1_11840"/>
<sequence length="130" mass="14501">MKPTHHLDPTLRVKTRPNDANKSGDIFGGWLMSQIDIAGAIAAARRSKGPVVTRSVKELNFLQPLFIYDIASFYTEVIQVGNTSMTVKVEVYAERYKEGETEFDEIKVSDAILVYVAVSKPGEKRLIPKS</sequence>
<dbReference type="RefSeq" id="WP_232019627.1">
    <property type="nucleotide sequence ID" value="NZ_AP018005.1"/>
</dbReference>
<protein>
    <submittedName>
        <fullName evidence="5">Thioesterase superfamily protein</fullName>
    </submittedName>
</protein>
<dbReference type="PROSITE" id="PS51770">
    <property type="entry name" value="HOTDOG_ACOT"/>
    <property type="match status" value="1"/>
</dbReference>
<dbReference type="Pfam" id="PF03061">
    <property type="entry name" value="4HBT"/>
    <property type="match status" value="1"/>
</dbReference>
<dbReference type="InterPro" id="IPR029069">
    <property type="entry name" value="HotDog_dom_sf"/>
</dbReference>
<evidence type="ECO:0000256" key="2">
    <source>
        <dbReference type="ARBA" id="ARBA00022801"/>
    </source>
</evidence>
<proteinExistence type="inferred from homology"/>
<evidence type="ECO:0000313" key="6">
    <source>
        <dbReference type="Proteomes" id="UP000282483"/>
    </source>
</evidence>
<dbReference type="PANTHER" id="PTHR11049:SF5">
    <property type="entry name" value="ACYL-COA THIOESTER HYDROLASE YCIA"/>
    <property type="match status" value="1"/>
</dbReference>
<dbReference type="EMBL" id="AP018005">
    <property type="protein sequence ID" value="BBB15646.1"/>
    <property type="molecule type" value="Genomic_DNA"/>
</dbReference>
<dbReference type="GO" id="GO:0052816">
    <property type="term" value="F:long-chain fatty acyl-CoA hydrolase activity"/>
    <property type="evidence" value="ECO:0007669"/>
    <property type="project" value="TreeGrafter"/>
</dbReference>
<comment type="similarity">
    <text evidence="1">Belongs to the acyl coenzyme A hydrolase family.</text>
</comment>
<dbReference type="GO" id="GO:0006637">
    <property type="term" value="P:acyl-CoA metabolic process"/>
    <property type="evidence" value="ECO:0007669"/>
    <property type="project" value="TreeGrafter"/>
</dbReference>
<reference evidence="5 6" key="1">
    <citation type="submission" date="2017-03" db="EMBL/GenBank/DDBJ databases">
        <title>The genome sequence of Candidatus Rickettsiella viridis.</title>
        <authorList>
            <person name="Nikoh N."/>
            <person name="Tsuchida T."/>
            <person name="Yamaguchi K."/>
            <person name="Maeda T."/>
            <person name="Shigenobu S."/>
            <person name="Fukatsu T."/>
        </authorList>
    </citation>
    <scope>NUCLEOTIDE SEQUENCE [LARGE SCALE GENOMIC DNA]</scope>
    <source>
        <strain evidence="5 6">Ap-RA04</strain>
    </source>
</reference>
<evidence type="ECO:0000256" key="1">
    <source>
        <dbReference type="ARBA" id="ARBA00010458"/>
    </source>
</evidence>
<dbReference type="CDD" id="cd03442">
    <property type="entry name" value="BFIT_BACH"/>
    <property type="match status" value="1"/>
</dbReference>
<evidence type="ECO:0000256" key="3">
    <source>
        <dbReference type="PROSITE-ProRule" id="PRU01106"/>
    </source>
</evidence>
<dbReference type="AlphaFoldDB" id="A0A2Z5UVJ7"/>
<organism evidence="5 6">
    <name type="scientific">Candidatus Rickettsiella viridis</name>
    <dbReference type="NCBI Taxonomy" id="676208"/>
    <lineage>
        <taxon>Bacteria</taxon>
        <taxon>Pseudomonadati</taxon>
        <taxon>Pseudomonadota</taxon>
        <taxon>Gammaproteobacteria</taxon>
        <taxon>Legionellales</taxon>
        <taxon>Coxiellaceae</taxon>
        <taxon>Rickettsiella</taxon>
    </lineage>
</organism>
<dbReference type="Proteomes" id="UP000282483">
    <property type="component" value="Chromosome"/>
</dbReference>
<gene>
    <name evidence="5" type="primary">xerD</name>
    <name evidence="5" type="ORF">RVIR1_11840</name>
</gene>
<dbReference type="PANTHER" id="PTHR11049">
    <property type="entry name" value="ACYL COENZYME A THIOESTER HYDROLASE"/>
    <property type="match status" value="1"/>
</dbReference>
<keyword evidence="2 3" id="KW-0378">Hydrolase</keyword>